<dbReference type="KEGG" id="lab:LA76x_1638"/>
<organism evidence="1 2">
    <name type="scientific">Lysobacter antibioticus</name>
    <dbReference type="NCBI Taxonomy" id="84531"/>
    <lineage>
        <taxon>Bacteria</taxon>
        <taxon>Pseudomonadati</taxon>
        <taxon>Pseudomonadota</taxon>
        <taxon>Gammaproteobacteria</taxon>
        <taxon>Lysobacterales</taxon>
        <taxon>Lysobacteraceae</taxon>
        <taxon>Lysobacter</taxon>
    </lineage>
</organism>
<dbReference type="EMBL" id="CP011129">
    <property type="protein sequence ID" value="ALN79794.1"/>
    <property type="molecule type" value="Genomic_DNA"/>
</dbReference>
<reference evidence="1 2" key="1">
    <citation type="journal article" date="2015" name="BMC Genomics">
        <title>Comparative genomics and metabolic profiling of the genus Lysobacter.</title>
        <authorList>
            <person name="de Bruijn I."/>
            <person name="Cheng X."/>
            <person name="de Jager V."/>
            <person name="Exposito R.G."/>
            <person name="Watrous J."/>
            <person name="Patel N."/>
            <person name="Postma J."/>
            <person name="Dorrestein P.C."/>
            <person name="Kobayashi D."/>
            <person name="Raaijmakers J.M."/>
        </authorList>
    </citation>
    <scope>NUCLEOTIDE SEQUENCE [LARGE SCALE GENOMIC DNA]</scope>
    <source>
        <strain evidence="1 2">76</strain>
    </source>
</reference>
<dbReference type="KEGG" id="laq:GLA29479_637"/>
<gene>
    <name evidence="1" type="ORF">LA76x_1638</name>
</gene>
<protein>
    <submittedName>
        <fullName evidence="1">Uncharacterized protein</fullName>
    </submittedName>
</protein>
<keyword evidence="2" id="KW-1185">Reference proteome</keyword>
<proteinExistence type="predicted"/>
<sequence>MRSRRVERQSAPCWGAGQAWPSLRGGKLCCAGEAAAARLGRSGASRDQPKKPNTT</sequence>
<evidence type="ECO:0000313" key="2">
    <source>
        <dbReference type="Proteomes" id="UP000060787"/>
    </source>
</evidence>
<evidence type="ECO:0000313" key="1">
    <source>
        <dbReference type="EMBL" id="ALN79794.1"/>
    </source>
</evidence>
<dbReference type="Proteomes" id="UP000060787">
    <property type="component" value="Chromosome"/>
</dbReference>
<name>A0A0S2F8D8_LYSAN</name>
<accession>A0A0S2F8D8</accession>
<dbReference type="PATRIC" id="fig|84531.7.peg.632"/>
<dbReference type="AlphaFoldDB" id="A0A0S2F8D8"/>